<organism evidence="2 3">
    <name type="scientific">Hyphopichia burtonii NRRL Y-1933</name>
    <dbReference type="NCBI Taxonomy" id="984485"/>
    <lineage>
        <taxon>Eukaryota</taxon>
        <taxon>Fungi</taxon>
        <taxon>Dikarya</taxon>
        <taxon>Ascomycota</taxon>
        <taxon>Saccharomycotina</taxon>
        <taxon>Pichiomycetes</taxon>
        <taxon>Debaryomycetaceae</taxon>
        <taxon>Hyphopichia</taxon>
    </lineage>
</organism>
<name>A0A1E4RD38_9ASCO</name>
<evidence type="ECO:0000313" key="2">
    <source>
        <dbReference type="EMBL" id="ODV65143.1"/>
    </source>
</evidence>
<reference evidence="3" key="1">
    <citation type="submission" date="2016-05" db="EMBL/GenBank/DDBJ databases">
        <title>Comparative genomics of biotechnologically important yeasts.</title>
        <authorList>
            <consortium name="DOE Joint Genome Institute"/>
            <person name="Riley R."/>
            <person name="Haridas S."/>
            <person name="Wolfe K.H."/>
            <person name="Lopes M.R."/>
            <person name="Hittinger C.T."/>
            <person name="Goker M."/>
            <person name="Salamov A."/>
            <person name="Wisecaver J."/>
            <person name="Long T.M."/>
            <person name="Aerts A.L."/>
            <person name="Barry K."/>
            <person name="Choi C."/>
            <person name="Clum A."/>
            <person name="Coughlan A.Y."/>
            <person name="Deshpande S."/>
            <person name="Douglass A.P."/>
            <person name="Hanson S.J."/>
            <person name="Klenk H.-P."/>
            <person name="Labutti K."/>
            <person name="Lapidus A."/>
            <person name="Lindquist E."/>
            <person name="Lipzen A."/>
            <person name="Meier-Kolthoff J.P."/>
            <person name="Ohm R.A."/>
            <person name="Otillar R.P."/>
            <person name="Pangilinan J."/>
            <person name="Peng Y."/>
            <person name="Rokas A."/>
            <person name="Rosa C.A."/>
            <person name="Scheuner C."/>
            <person name="Sibirny A.A."/>
            <person name="Slot J.C."/>
            <person name="Stielow J.B."/>
            <person name="Sun H."/>
            <person name="Kurtzman C.P."/>
            <person name="Blackwell M."/>
            <person name="Grigoriev I.V."/>
            <person name="Jeffries T.W."/>
        </authorList>
    </citation>
    <scope>NUCLEOTIDE SEQUENCE [LARGE SCALE GENOMIC DNA]</scope>
    <source>
        <strain evidence="3">NRRL Y-1933</strain>
    </source>
</reference>
<proteinExistence type="predicted"/>
<protein>
    <submittedName>
        <fullName evidence="2">Uncharacterized protein</fullName>
    </submittedName>
</protein>
<feature type="region of interest" description="Disordered" evidence="1">
    <location>
        <begin position="1"/>
        <end position="23"/>
    </location>
</feature>
<dbReference type="Proteomes" id="UP000095085">
    <property type="component" value="Unassembled WGS sequence"/>
</dbReference>
<sequence length="70" mass="8296">MIPKKSPFTRRSDGKTWCTGPRLGRPPQFSWTLANQRARITNHRLPPLDRDNCVKLYRFHQSRVIGQRCF</sequence>
<evidence type="ECO:0000256" key="1">
    <source>
        <dbReference type="SAM" id="MobiDB-lite"/>
    </source>
</evidence>
<keyword evidence="3" id="KW-1185">Reference proteome</keyword>
<dbReference type="EMBL" id="KV454545">
    <property type="protein sequence ID" value="ODV65143.1"/>
    <property type="molecule type" value="Genomic_DNA"/>
</dbReference>
<dbReference type="AlphaFoldDB" id="A0A1E4RD38"/>
<dbReference type="RefSeq" id="XP_020074210.1">
    <property type="nucleotide sequence ID" value="XM_020223139.1"/>
</dbReference>
<gene>
    <name evidence="2" type="ORF">HYPBUDRAFT_230380</name>
</gene>
<evidence type="ECO:0000313" key="3">
    <source>
        <dbReference type="Proteomes" id="UP000095085"/>
    </source>
</evidence>
<accession>A0A1E4RD38</accession>
<dbReference type="GeneID" id="30997688"/>